<dbReference type="PROSITE" id="PS51053">
    <property type="entry name" value="SERTA"/>
    <property type="match status" value="1"/>
</dbReference>
<feature type="compositionally biased region" description="Basic and acidic residues" evidence="1">
    <location>
        <begin position="193"/>
        <end position="202"/>
    </location>
</feature>
<comment type="caution">
    <text evidence="3">The sequence shown here is derived from an EMBL/GenBank/DDBJ whole genome shotgun (WGS) entry which is preliminary data.</text>
</comment>
<dbReference type="PANTHER" id="PTHR16277:SF15">
    <property type="entry name" value="SERTA DOMAIN-CONTAINING PROTEIN"/>
    <property type="match status" value="1"/>
</dbReference>
<feature type="domain" description="SERTA" evidence="2">
    <location>
        <begin position="43"/>
        <end position="90"/>
    </location>
</feature>
<dbReference type="GO" id="GO:0005634">
    <property type="term" value="C:nucleus"/>
    <property type="evidence" value="ECO:0007669"/>
    <property type="project" value="TreeGrafter"/>
</dbReference>
<name>A0A8T1RVL5_CHESE</name>
<protein>
    <submittedName>
        <fullName evidence="3">SERTA domain containing 2</fullName>
    </submittedName>
</protein>
<feature type="region of interest" description="Disordered" evidence="1">
    <location>
        <begin position="284"/>
        <end position="303"/>
    </location>
</feature>
<sequence length="318" mass="33218">MYKDNAAVSLTHPRPSLQGAMPGGVKRKLSAREDGTSNAGAPRDAALSCLLYTTVDKFRKECVEKRPSLHRQVLICNILRRIREEMGLEKSLLPGLNPPAAVHPPPVHTDVPPASVAWEARSRFQAASQAPRGPGDTETAGFSAGNGFSPVLEALALARDPGGRQDALADPAPAVGEVEPARLFGAGASQNHRQPDAGERCGPETMGSRRAAQELCRGSPGDAAASRSLGTALGAAWPQASAELAEPADSSFGSFEILDSGYFSDLAGDELFSAIDTLGFESLGAEAPSSRQPSQASGAPAGRDWHDLDHLLEIVVGS</sequence>
<dbReference type="AlphaFoldDB" id="A0A8T1RVL5"/>
<dbReference type="OrthoDB" id="8735401at2759"/>
<organism evidence="3 4">
    <name type="scientific">Chelydra serpentina</name>
    <name type="common">Snapping turtle</name>
    <name type="synonym">Testudo serpentina</name>
    <dbReference type="NCBI Taxonomy" id="8475"/>
    <lineage>
        <taxon>Eukaryota</taxon>
        <taxon>Metazoa</taxon>
        <taxon>Chordata</taxon>
        <taxon>Craniata</taxon>
        <taxon>Vertebrata</taxon>
        <taxon>Euteleostomi</taxon>
        <taxon>Archelosauria</taxon>
        <taxon>Testudinata</taxon>
        <taxon>Testudines</taxon>
        <taxon>Cryptodira</taxon>
        <taxon>Durocryptodira</taxon>
        <taxon>Americhelydia</taxon>
        <taxon>Chelydroidea</taxon>
        <taxon>Chelydridae</taxon>
        <taxon>Chelydra</taxon>
    </lineage>
</organism>
<evidence type="ECO:0000313" key="3">
    <source>
        <dbReference type="EMBL" id="KAG6920630.1"/>
    </source>
</evidence>
<dbReference type="EMBL" id="JAHGAV010004995">
    <property type="protein sequence ID" value="KAG6920630.1"/>
    <property type="molecule type" value="Genomic_DNA"/>
</dbReference>
<accession>A0A8T1RVL5</accession>
<feature type="region of interest" description="Disordered" evidence="1">
    <location>
        <begin position="185"/>
        <end position="224"/>
    </location>
</feature>
<reference evidence="3 4" key="1">
    <citation type="journal article" date="2020" name="G3 (Bethesda)">
        <title>Draft Genome of the Common Snapping Turtle, Chelydra serpentina, a Model for Phenotypic Plasticity in Reptiles.</title>
        <authorList>
            <person name="Das D."/>
            <person name="Singh S.K."/>
            <person name="Bierstedt J."/>
            <person name="Erickson A."/>
            <person name="Galli G.L.J."/>
            <person name="Crossley D.A. 2nd"/>
            <person name="Rhen T."/>
        </authorList>
    </citation>
    <scope>NUCLEOTIDE SEQUENCE [LARGE SCALE GENOMIC DNA]</scope>
    <source>
        <strain evidence="3">KW</strain>
    </source>
</reference>
<dbReference type="PANTHER" id="PTHR16277">
    <property type="entry name" value="CELL DIVISION CYCLE ASSOCIATED PROTEIN 4/SERTA DOMAIN-CONTAINING PROTEIN 2"/>
    <property type="match status" value="1"/>
</dbReference>
<proteinExistence type="predicted"/>
<dbReference type="Pfam" id="PF06031">
    <property type="entry name" value="SERTA"/>
    <property type="match status" value="1"/>
</dbReference>
<dbReference type="InterPro" id="IPR052262">
    <property type="entry name" value="E2F-SERTA_domain_protein"/>
</dbReference>
<evidence type="ECO:0000256" key="1">
    <source>
        <dbReference type="SAM" id="MobiDB-lite"/>
    </source>
</evidence>
<gene>
    <name evidence="3" type="ORF">G0U57_015720</name>
</gene>
<keyword evidence="4" id="KW-1185">Reference proteome</keyword>
<evidence type="ECO:0000313" key="4">
    <source>
        <dbReference type="Proteomes" id="UP000765507"/>
    </source>
</evidence>
<dbReference type="InterPro" id="IPR009263">
    <property type="entry name" value="SERTA_dom"/>
</dbReference>
<dbReference type="Proteomes" id="UP000765507">
    <property type="component" value="Unassembled WGS sequence"/>
</dbReference>
<feature type="region of interest" description="Disordered" evidence="1">
    <location>
        <begin position="1"/>
        <end position="40"/>
    </location>
</feature>
<evidence type="ECO:0000259" key="2">
    <source>
        <dbReference type="PROSITE" id="PS51053"/>
    </source>
</evidence>
<feature type="region of interest" description="Disordered" evidence="1">
    <location>
        <begin position="123"/>
        <end position="145"/>
    </location>
</feature>